<dbReference type="SUPFAM" id="SSF55447">
    <property type="entry name" value="CO dehydrogenase flavoprotein C-terminal domain-like"/>
    <property type="match status" value="1"/>
</dbReference>
<dbReference type="PANTHER" id="PTHR42659:SF2">
    <property type="entry name" value="XANTHINE DEHYDROGENASE SUBUNIT C-RELATED"/>
    <property type="match status" value="1"/>
</dbReference>
<sequence>MKPFSYARTTSLDAATREKTTGATLLAGGTNLLDLMKLQVMQPDRLADINRIDGLRDITTDDAGNTHVGALVTNSDVAAHPTILRHYPVLAHAILAGASGQIRNMATTGGNLLQRTRCVAFYDTAASCNKRQPGTGCDAMGGGNRMNAIIGGSEHCIAVNPSDMAVALRLLDARVRTRRAGGATREIPMADFHLLPGATPQVETALQGDEMITTLILPPAPPGRHAYRKVRDRASYAFALVSVAAIMQASDGYMRTVRFALGGIAPRPWRIEAAEQVLTGQKVSLPALSHAADIALAGAQGHGDNDFKIPLARRTLIHVLSTLARETEDE</sequence>
<keyword evidence="2" id="KW-0274">FAD</keyword>
<dbReference type="EMBL" id="NOXG01000008">
    <property type="protein sequence ID" value="PYD75496.1"/>
    <property type="molecule type" value="Genomic_DNA"/>
</dbReference>
<comment type="caution">
    <text evidence="5">The sequence shown here is derived from an EMBL/GenBank/DDBJ whole genome shotgun (WGS) entry which is preliminary data.</text>
</comment>
<name>A0A318Q766_9PROT</name>
<evidence type="ECO:0000313" key="6">
    <source>
        <dbReference type="Proteomes" id="UP000247609"/>
    </source>
</evidence>
<organism evidence="5 6">
    <name type="scientific">Novacetimonas pomaceti</name>
    <dbReference type="NCBI Taxonomy" id="2021998"/>
    <lineage>
        <taxon>Bacteria</taxon>
        <taxon>Pseudomonadati</taxon>
        <taxon>Pseudomonadota</taxon>
        <taxon>Alphaproteobacteria</taxon>
        <taxon>Acetobacterales</taxon>
        <taxon>Acetobacteraceae</taxon>
        <taxon>Novacetimonas</taxon>
    </lineage>
</organism>
<dbReference type="InterPro" id="IPR002346">
    <property type="entry name" value="Mopterin_DH_FAD-bd"/>
</dbReference>
<dbReference type="SUPFAM" id="SSF56176">
    <property type="entry name" value="FAD-binding/transporter-associated domain-like"/>
    <property type="match status" value="1"/>
</dbReference>
<dbReference type="InterPro" id="IPR051312">
    <property type="entry name" value="Diverse_Substr_Oxidored"/>
</dbReference>
<dbReference type="Gene3D" id="3.30.390.50">
    <property type="entry name" value="CO dehydrogenase flavoprotein, C-terminal domain"/>
    <property type="match status" value="1"/>
</dbReference>
<evidence type="ECO:0000256" key="1">
    <source>
        <dbReference type="ARBA" id="ARBA00022630"/>
    </source>
</evidence>
<dbReference type="GO" id="GO:0071949">
    <property type="term" value="F:FAD binding"/>
    <property type="evidence" value="ECO:0007669"/>
    <property type="project" value="InterPro"/>
</dbReference>
<dbReference type="AlphaFoldDB" id="A0A318Q766"/>
<dbReference type="Proteomes" id="UP000247609">
    <property type="component" value="Unassembled WGS sequence"/>
</dbReference>
<gene>
    <name evidence="5" type="ORF">CFR71_08825</name>
</gene>
<dbReference type="PANTHER" id="PTHR42659">
    <property type="entry name" value="XANTHINE DEHYDROGENASE SUBUNIT C-RELATED"/>
    <property type="match status" value="1"/>
</dbReference>
<dbReference type="Pfam" id="PF03450">
    <property type="entry name" value="CO_deh_flav_C"/>
    <property type="match status" value="1"/>
</dbReference>
<dbReference type="InterPro" id="IPR016169">
    <property type="entry name" value="FAD-bd_PCMH_sub2"/>
</dbReference>
<dbReference type="Gene3D" id="3.30.465.10">
    <property type="match status" value="2"/>
</dbReference>
<dbReference type="Gene3D" id="3.30.43.10">
    <property type="entry name" value="Uridine Diphospho-n-acetylenolpyruvylglucosamine Reductase, domain 2"/>
    <property type="match status" value="1"/>
</dbReference>
<dbReference type="InterPro" id="IPR036318">
    <property type="entry name" value="FAD-bd_PCMH-like_sf"/>
</dbReference>
<dbReference type="SMART" id="SM01092">
    <property type="entry name" value="CO_deh_flav_C"/>
    <property type="match status" value="1"/>
</dbReference>
<dbReference type="GO" id="GO:0016491">
    <property type="term" value="F:oxidoreductase activity"/>
    <property type="evidence" value="ECO:0007669"/>
    <property type="project" value="UniProtKB-KW"/>
</dbReference>
<evidence type="ECO:0000256" key="2">
    <source>
        <dbReference type="ARBA" id="ARBA00022827"/>
    </source>
</evidence>
<accession>A0A318Q766</accession>
<evidence type="ECO:0000313" key="5">
    <source>
        <dbReference type="EMBL" id="PYD75496.1"/>
    </source>
</evidence>
<dbReference type="InterPro" id="IPR036683">
    <property type="entry name" value="CO_DH_flav_C_dom_sf"/>
</dbReference>
<evidence type="ECO:0000259" key="4">
    <source>
        <dbReference type="PROSITE" id="PS51387"/>
    </source>
</evidence>
<keyword evidence="3" id="KW-0560">Oxidoreductase</keyword>
<proteinExistence type="predicted"/>
<dbReference type="Pfam" id="PF00941">
    <property type="entry name" value="FAD_binding_5"/>
    <property type="match status" value="1"/>
</dbReference>
<reference evidence="5 6" key="1">
    <citation type="submission" date="2017-07" db="EMBL/GenBank/DDBJ databases">
        <title>A draft genome sequence of Komagataeibacter sp. T5K1.</title>
        <authorList>
            <person name="Skraban J."/>
            <person name="Cleenwerck I."/>
            <person name="Vandamme P."/>
            <person name="Trcek J."/>
        </authorList>
    </citation>
    <scope>NUCLEOTIDE SEQUENCE [LARGE SCALE GENOMIC DNA]</scope>
    <source>
        <strain evidence="5 6">T5K1</strain>
    </source>
</reference>
<dbReference type="PROSITE" id="PS51387">
    <property type="entry name" value="FAD_PCMH"/>
    <property type="match status" value="1"/>
</dbReference>
<dbReference type="InterPro" id="IPR016166">
    <property type="entry name" value="FAD-bd_PCMH"/>
</dbReference>
<dbReference type="InterPro" id="IPR016167">
    <property type="entry name" value="FAD-bd_PCMH_sub1"/>
</dbReference>
<keyword evidence="1" id="KW-0285">Flavoprotein</keyword>
<dbReference type="RefSeq" id="WP_110530310.1">
    <property type="nucleotide sequence ID" value="NZ_NOXG01000008.1"/>
</dbReference>
<dbReference type="InterPro" id="IPR005107">
    <property type="entry name" value="CO_DH_flav_C"/>
</dbReference>
<evidence type="ECO:0000256" key="3">
    <source>
        <dbReference type="ARBA" id="ARBA00023002"/>
    </source>
</evidence>
<feature type="domain" description="FAD-binding PCMH-type" evidence="4">
    <location>
        <begin position="1"/>
        <end position="222"/>
    </location>
</feature>
<protein>
    <submittedName>
        <fullName evidence="5">Xanthine dehydrogenase</fullName>
    </submittedName>
</protein>